<comment type="function">
    <text evidence="1 11">Essential for recycling GMP and indirectly, cGMP.</text>
</comment>
<dbReference type="InterPro" id="IPR008145">
    <property type="entry name" value="GK/Ca_channel_bsu"/>
</dbReference>
<organism evidence="13 14">
    <name type="scientific">Salinithrix halophila</name>
    <dbReference type="NCBI Taxonomy" id="1485204"/>
    <lineage>
        <taxon>Bacteria</taxon>
        <taxon>Bacillati</taxon>
        <taxon>Bacillota</taxon>
        <taxon>Bacilli</taxon>
        <taxon>Bacillales</taxon>
        <taxon>Thermoactinomycetaceae</taxon>
        <taxon>Salinithrix</taxon>
    </lineage>
</organism>
<evidence type="ECO:0000256" key="4">
    <source>
        <dbReference type="ARBA" id="ARBA00016296"/>
    </source>
</evidence>
<feature type="domain" description="Guanylate kinase-like" evidence="12">
    <location>
        <begin position="9"/>
        <end position="187"/>
    </location>
</feature>
<keyword evidence="7 11" id="KW-0418">Kinase</keyword>
<evidence type="ECO:0000256" key="1">
    <source>
        <dbReference type="ARBA" id="ARBA00003531"/>
    </source>
</evidence>
<evidence type="ECO:0000256" key="9">
    <source>
        <dbReference type="ARBA" id="ARBA00030128"/>
    </source>
</evidence>
<evidence type="ECO:0000256" key="3">
    <source>
        <dbReference type="ARBA" id="ARBA00012961"/>
    </source>
</evidence>
<keyword evidence="6 11" id="KW-0547">Nucleotide-binding</keyword>
<evidence type="ECO:0000259" key="12">
    <source>
        <dbReference type="PROSITE" id="PS50052"/>
    </source>
</evidence>
<protein>
    <recommendedName>
        <fullName evidence="4 11">Guanylate kinase</fullName>
        <ecNumber evidence="3 11">2.7.4.8</ecNumber>
    </recommendedName>
    <alternativeName>
        <fullName evidence="9 11">GMP kinase</fullName>
    </alternativeName>
</protein>
<accession>A0ABV8JGV5</accession>
<evidence type="ECO:0000256" key="10">
    <source>
        <dbReference type="ARBA" id="ARBA00048594"/>
    </source>
</evidence>
<keyword evidence="11" id="KW-0963">Cytoplasm</keyword>
<evidence type="ECO:0000256" key="5">
    <source>
        <dbReference type="ARBA" id="ARBA00022679"/>
    </source>
</evidence>
<evidence type="ECO:0000256" key="11">
    <source>
        <dbReference type="HAMAP-Rule" id="MF_00328"/>
    </source>
</evidence>
<proteinExistence type="inferred from homology"/>
<dbReference type="Gene3D" id="3.30.63.10">
    <property type="entry name" value="Guanylate Kinase phosphate binding domain"/>
    <property type="match status" value="1"/>
</dbReference>
<keyword evidence="14" id="KW-1185">Reference proteome</keyword>
<dbReference type="EMBL" id="JBHSAP010000009">
    <property type="protein sequence ID" value="MFC4076466.1"/>
    <property type="molecule type" value="Genomic_DNA"/>
</dbReference>
<name>A0ABV8JGV5_9BACL</name>
<comment type="subcellular location">
    <subcellularLocation>
        <location evidence="11">Cytoplasm</location>
    </subcellularLocation>
</comment>
<dbReference type="SUPFAM" id="SSF52540">
    <property type="entry name" value="P-loop containing nucleoside triphosphate hydrolases"/>
    <property type="match status" value="1"/>
</dbReference>
<dbReference type="EC" id="2.7.4.8" evidence="3 11"/>
<keyword evidence="5 11" id="KW-0808">Transferase</keyword>
<dbReference type="InterPro" id="IPR008144">
    <property type="entry name" value="Guanylate_kin-like_dom"/>
</dbReference>
<dbReference type="RefSeq" id="WP_380703436.1">
    <property type="nucleotide sequence ID" value="NZ_JBHSAP010000009.1"/>
</dbReference>
<feature type="binding site" evidence="11">
    <location>
        <begin position="16"/>
        <end position="23"/>
    </location>
    <ligand>
        <name>ATP</name>
        <dbReference type="ChEBI" id="CHEBI:30616"/>
    </ligand>
</feature>
<dbReference type="PANTHER" id="PTHR23117:SF13">
    <property type="entry name" value="GUANYLATE KINASE"/>
    <property type="match status" value="1"/>
</dbReference>
<dbReference type="Pfam" id="PF00625">
    <property type="entry name" value="Guanylate_kin"/>
    <property type="match status" value="1"/>
</dbReference>
<evidence type="ECO:0000313" key="14">
    <source>
        <dbReference type="Proteomes" id="UP001595843"/>
    </source>
</evidence>
<evidence type="ECO:0000313" key="13">
    <source>
        <dbReference type="EMBL" id="MFC4076466.1"/>
    </source>
</evidence>
<evidence type="ECO:0000256" key="8">
    <source>
        <dbReference type="ARBA" id="ARBA00022840"/>
    </source>
</evidence>
<dbReference type="SMART" id="SM00072">
    <property type="entry name" value="GuKc"/>
    <property type="match status" value="1"/>
</dbReference>
<dbReference type="InterPro" id="IPR020590">
    <property type="entry name" value="Guanylate_kinase_CS"/>
</dbReference>
<comment type="catalytic activity">
    <reaction evidence="10 11">
        <text>GMP + ATP = GDP + ADP</text>
        <dbReference type="Rhea" id="RHEA:20780"/>
        <dbReference type="ChEBI" id="CHEBI:30616"/>
        <dbReference type="ChEBI" id="CHEBI:58115"/>
        <dbReference type="ChEBI" id="CHEBI:58189"/>
        <dbReference type="ChEBI" id="CHEBI:456216"/>
        <dbReference type="EC" id="2.7.4.8"/>
    </reaction>
</comment>
<dbReference type="GO" id="GO:0004385">
    <property type="term" value="F:GMP kinase activity"/>
    <property type="evidence" value="ECO:0007669"/>
    <property type="project" value="UniProtKB-EC"/>
</dbReference>
<dbReference type="PANTHER" id="PTHR23117">
    <property type="entry name" value="GUANYLATE KINASE-RELATED"/>
    <property type="match status" value="1"/>
</dbReference>
<sequence>MGIDSKGRGLLIVLSGPSGAGKGTVCSALRTHAPELVYSVSATTRKPREGEVDGVNYFFKSKKEFEGMIEEGELLEWAQYVNNYYGTPRRFVEEQLDAGRDVLLEIEVQGAKQVKERFPEGIFIFLLPPSLDELASRIRGRGTETEEAVVNRLKAAAKELREVEHYDYAVLNDRVEAACDRVRSILIAEHCRKDRLFQEQPDWLEGM</sequence>
<dbReference type="PROSITE" id="PS50052">
    <property type="entry name" value="GUANYLATE_KINASE_2"/>
    <property type="match status" value="1"/>
</dbReference>
<gene>
    <name evidence="11 13" type="primary">gmk</name>
    <name evidence="13" type="ORF">ACFOUO_06540</name>
</gene>
<dbReference type="InterPro" id="IPR017665">
    <property type="entry name" value="Guanylate_kinase"/>
</dbReference>
<evidence type="ECO:0000256" key="6">
    <source>
        <dbReference type="ARBA" id="ARBA00022741"/>
    </source>
</evidence>
<dbReference type="InterPro" id="IPR027417">
    <property type="entry name" value="P-loop_NTPase"/>
</dbReference>
<comment type="caution">
    <text evidence="13">The sequence shown here is derived from an EMBL/GenBank/DDBJ whole genome shotgun (WGS) entry which is preliminary data.</text>
</comment>
<dbReference type="CDD" id="cd00071">
    <property type="entry name" value="GMPK"/>
    <property type="match status" value="1"/>
</dbReference>
<dbReference type="Proteomes" id="UP001595843">
    <property type="component" value="Unassembled WGS sequence"/>
</dbReference>
<reference evidence="14" key="1">
    <citation type="journal article" date="2019" name="Int. J. Syst. Evol. Microbiol.">
        <title>The Global Catalogue of Microorganisms (GCM) 10K type strain sequencing project: providing services to taxonomists for standard genome sequencing and annotation.</title>
        <authorList>
            <consortium name="The Broad Institute Genomics Platform"/>
            <consortium name="The Broad Institute Genome Sequencing Center for Infectious Disease"/>
            <person name="Wu L."/>
            <person name="Ma J."/>
        </authorList>
    </citation>
    <scope>NUCLEOTIDE SEQUENCE [LARGE SCALE GENOMIC DNA]</scope>
    <source>
        <strain evidence="14">IBRC-M 10813</strain>
    </source>
</reference>
<comment type="similarity">
    <text evidence="2 11">Belongs to the guanylate kinase family.</text>
</comment>
<dbReference type="HAMAP" id="MF_00328">
    <property type="entry name" value="Guanylate_kinase"/>
    <property type="match status" value="1"/>
</dbReference>
<keyword evidence="8 11" id="KW-0067">ATP-binding</keyword>
<evidence type="ECO:0000256" key="7">
    <source>
        <dbReference type="ARBA" id="ARBA00022777"/>
    </source>
</evidence>
<dbReference type="Gene3D" id="3.40.50.300">
    <property type="entry name" value="P-loop containing nucleotide triphosphate hydrolases"/>
    <property type="match status" value="1"/>
</dbReference>
<dbReference type="NCBIfam" id="TIGR03263">
    <property type="entry name" value="guanyl_kin"/>
    <property type="match status" value="1"/>
</dbReference>
<evidence type="ECO:0000256" key="2">
    <source>
        <dbReference type="ARBA" id="ARBA00005790"/>
    </source>
</evidence>
<dbReference type="PROSITE" id="PS00856">
    <property type="entry name" value="GUANYLATE_KINASE_1"/>
    <property type="match status" value="1"/>
</dbReference>